<feature type="compositionally biased region" description="Polar residues" evidence="2">
    <location>
        <begin position="635"/>
        <end position="657"/>
    </location>
</feature>
<feature type="compositionally biased region" description="Acidic residues" evidence="2">
    <location>
        <begin position="155"/>
        <end position="166"/>
    </location>
</feature>
<dbReference type="FunFam" id="1.10.510.10:FF:001565">
    <property type="entry name" value="WNK protein kinase"/>
    <property type="match status" value="1"/>
</dbReference>
<feature type="region of interest" description="Disordered" evidence="2">
    <location>
        <begin position="808"/>
        <end position="843"/>
    </location>
</feature>
<evidence type="ECO:0000259" key="3">
    <source>
        <dbReference type="PROSITE" id="PS50011"/>
    </source>
</evidence>
<dbReference type="InterPro" id="IPR050588">
    <property type="entry name" value="WNK_Ser-Thr_kinase"/>
</dbReference>
<dbReference type="CDD" id="cd13983">
    <property type="entry name" value="STKc_WNK"/>
    <property type="match status" value="1"/>
</dbReference>
<feature type="region of interest" description="Disordered" evidence="2">
    <location>
        <begin position="1175"/>
        <end position="1225"/>
    </location>
</feature>
<proteinExistence type="predicted"/>
<dbReference type="SMART" id="SM00220">
    <property type="entry name" value="S_TKc"/>
    <property type="match status" value="1"/>
</dbReference>
<feature type="compositionally biased region" description="Low complexity" evidence="2">
    <location>
        <begin position="60"/>
        <end position="69"/>
    </location>
</feature>
<feature type="compositionally biased region" description="Polar residues" evidence="2">
    <location>
        <begin position="925"/>
        <end position="943"/>
    </location>
</feature>
<gene>
    <name evidence="4" type="ORF">HAKA00212_LOCUS5880</name>
</gene>
<feature type="region of interest" description="Disordered" evidence="2">
    <location>
        <begin position="468"/>
        <end position="660"/>
    </location>
</feature>
<dbReference type="GO" id="GO:0004672">
    <property type="term" value="F:protein kinase activity"/>
    <property type="evidence" value="ECO:0007669"/>
    <property type="project" value="InterPro"/>
</dbReference>
<feature type="compositionally biased region" description="Polar residues" evidence="2">
    <location>
        <begin position="1175"/>
        <end position="1185"/>
    </location>
</feature>
<keyword evidence="1" id="KW-0175">Coiled coil</keyword>
<dbReference type="AlphaFoldDB" id="A0A7S3UYW8"/>
<feature type="coiled-coil region" evidence="1">
    <location>
        <begin position="1069"/>
        <end position="1155"/>
    </location>
</feature>
<feature type="region of interest" description="Disordered" evidence="2">
    <location>
        <begin position="1"/>
        <end position="34"/>
    </location>
</feature>
<feature type="domain" description="Protein kinase" evidence="3">
    <location>
        <begin position="190"/>
        <end position="447"/>
    </location>
</feature>
<feature type="compositionally biased region" description="Polar residues" evidence="2">
    <location>
        <begin position="23"/>
        <end position="32"/>
    </location>
</feature>
<sequence length="1225" mass="131765">MAEQDDHHPVKMNAWENGPPSPSKSAPISQLNGCRVSDPAIVDLSDSQDCARETGLQDTINSIDSDNSSLKVNIKTNAAVEDSAGKREPVDPTEFPDDESQTDADAAPDEVADAGGPQTPDPGRSEDGGVYRSPMGSPSPSHGQVSRQGSMNESQAEDGEAGELDELSIGSPAGRSGYQVLEKSPGGRYIKFNDKLGVGQYKTVWRAYDTMEGIEVAWCCVSLLNLPKQERARIKQEVVLLQEISHNNIINFYGSWLGAENKEVVFVTEILSGGSLKEFILKVRVIRWRIIKRWMKSILEGLTYLHSMDPPVIHRDLKCDNIFLNGNNNEIRIGDFGLSCRQPEGDKIMSVLGTPEFMAPELYDETYDEKVDIYAFGMCCLEMITKDRPYNECSNPAQIYKKVTQAILPKVLKQIANKQAVEFIELCLQSNSKDRPTAAELLQHAFLNSHDDDDVEIKINRRSTPLGGLSAVSEEVGESSVTPEPASCQVHEHSNTTGHAPTRKEREQEAPLHGATTGKLPTRREREDSRDTSTGASQAEGSAQEPGDPLPTPLQRAHSQPNSTNISSAPMRDPSPATRPPRVPRSATPGAGGAMSRQGSVEDAPQPPTQQGQSQPQPSSNSLSRASSNASLSSQKVNSAHNSSENLQAGMDSQQPNEGRHVMRDSVGHLAIPEHARPSQGFLAPAAGGQSSSPPDEIITERWAHQATDGSGGAPETGVQGWGPGEVTGPAQVVLADPSAIGTEEKMQLKLKVPLEGKVCEVEFEYHLANDDPLQVAQEMVQDLGIAERQVERISGTLEELASKAQNAKARAKKKSSQADLMNSTRGSDGAGGDGGGGGSALSEEPDMAAALLEGKVQLTDDAAATDLMNQELSRQRVGSASSDAPSSNRDLDSNARQRTNTVTAGGSLVGGPVSMSARRGSRVVSEQLSGNGRNTSNLSNSDAADLLPPQLGLTRDRGGSTRDLAASHGGSAHASSAPSRNLSDAAIGSVANLPPAPPAGGKATSPVIGQAGGGQRETFDGSDGGVGGGAAGGEAQGQPAEVLADLDTDQDDFIKQQEAYEKSRRAAEKAYQRRAETLAESMREKEEAFEAFVRKHKAEMENFQKKKEEMAKAHVERMQKIENGWVEKQYSLLNEQEQTKRQELQANEMTMQAQMENDQILMNSQVFTNAHSNYTVGQSGTYSREQLEAQLQQQTSQAMPPPQQQQQQQQNDPQPSEAQQNQQS</sequence>
<feature type="compositionally biased region" description="Low complexity" evidence="2">
    <location>
        <begin position="468"/>
        <end position="481"/>
    </location>
</feature>
<dbReference type="GO" id="GO:0005524">
    <property type="term" value="F:ATP binding"/>
    <property type="evidence" value="ECO:0007669"/>
    <property type="project" value="InterPro"/>
</dbReference>
<protein>
    <recommendedName>
        <fullName evidence="3">Protein kinase domain-containing protein</fullName>
    </recommendedName>
</protein>
<dbReference type="PROSITE" id="PS50011">
    <property type="entry name" value="PROTEIN_KINASE_DOM"/>
    <property type="match status" value="1"/>
</dbReference>
<evidence type="ECO:0000256" key="1">
    <source>
        <dbReference type="SAM" id="Coils"/>
    </source>
</evidence>
<feature type="compositionally biased region" description="Polar residues" evidence="2">
    <location>
        <begin position="557"/>
        <end position="568"/>
    </location>
</feature>
<accession>A0A7S3UYW8</accession>
<dbReference type="Gene3D" id="1.10.510.10">
    <property type="entry name" value="Transferase(Phosphotransferase) domain 1"/>
    <property type="match status" value="1"/>
</dbReference>
<feature type="compositionally biased region" description="Gly residues" evidence="2">
    <location>
        <begin position="1023"/>
        <end position="1036"/>
    </location>
</feature>
<dbReference type="Pfam" id="PF00069">
    <property type="entry name" value="Pkinase"/>
    <property type="match status" value="1"/>
</dbReference>
<feature type="compositionally biased region" description="Basic and acidic residues" evidence="2">
    <location>
        <begin position="522"/>
        <end position="531"/>
    </location>
</feature>
<dbReference type="SUPFAM" id="SSF56112">
    <property type="entry name" value="Protein kinase-like (PK-like)"/>
    <property type="match status" value="1"/>
</dbReference>
<dbReference type="Gene3D" id="3.30.200.20">
    <property type="entry name" value="Phosphorylase Kinase, domain 1"/>
    <property type="match status" value="1"/>
</dbReference>
<feature type="compositionally biased region" description="Polar residues" evidence="2">
    <location>
        <begin position="136"/>
        <end position="154"/>
    </location>
</feature>
<name>A0A7S3UYW8_HETAK</name>
<feature type="compositionally biased region" description="Low complexity" evidence="2">
    <location>
        <begin position="609"/>
        <end position="634"/>
    </location>
</feature>
<dbReference type="PROSITE" id="PS00108">
    <property type="entry name" value="PROTEIN_KINASE_ST"/>
    <property type="match status" value="1"/>
</dbReference>
<reference evidence="4" key="1">
    <citation type="submission" date="2021-01" db="EMBL/GenBank/DDBJ databases">
        <authorList>
            <person name="Corre E."/>
            <person name="Pelletier E."/>
            <person name="Niang G."/>
            <person name="Scheremetjew M."/>
            <person name="Finn R."/>
            <person name="Kale V."/>
            <person name="Holt S."/>
            <person name="Cochrane G."/>
            <person name="Meng A."/>
            <person name="Brown T."/>
            <person name="Cohen L."/>
        </authorList>
    </citation>
    <scope>NUCLEOTIDE SEQUENCE</scope>
    <source>
        <strain evidence="4">CCMP3107</strain>
    </source>
</reference>
<feature type="compositionally biased region" description="Low complexity" evidence="2">
    <location>
        <begin position="967"/>
        <end position="980"/>
    </location>
</feature>
<feature type="region of interest" description="Disordered" evidence="2">
    <location>
        <begin position="56"/>
        <end position="180"/>
    </location>
</feature>
<feature type="compositionally biased region" description="Acidic residues" evidence="2">
    <location>
        <begin position="94"/>
        <end position="112"/>
    </location>
</feature>
<organism evidence="4">
    <name type="scientific">Heterosigma akashiwo</name>
    <name type="common">Chromophytic alga</name>
    <name type="synonym">Heterosigma carterae</name>
    <dbReference type="NCBI Taxonomy" id="2829"/>
    <lineage>
        <taxon>Eukaryota</taxon>
        <taxon>Sar</taxon>
        <taxon>Stramenopiles</taxon>
        <taxon>Ochrophyta</taxon>
        <taxon>Raphidophyceae</taxon>
        <taxon>Chattonellales</taxon>
        <taxon>Chattonellaceae</taxon>
        <taxon>Heterosigma</taxon>
    </lineage>
</organism>
<dbReference type="InterPro" id="IPR008271">
    <property type="entry name" value="Ser/Thr_kinase_AS"/>
</dbReference>
<dbReference type="InterPro" id="IPR000719">
    <property type="entry name" value="Prot_kinase_dom"/>
</dbReference>
<feature type="compositionally biased region" description="Polar residues" evidence="2">
    <location>
        <begin position="532"/>
        <end position="541"/>
    </location>
</feature>
<feature type="compositionally biased region" description="Low complexity" evidence="2">
    <location>
        <begin position="1189"/>
        <end position="1225"/>
    </location>
</feature>
<dbReference type="InterPro" id="IPR011009">
    <property type="entry name" value="Kinase-like_dom_sf"/>
</dbReference>
<evidence type="ECO:0000313" key="4">
    <source>
        <dbReference type="EMBL" id="CAE0627202.1"/>
    </source>
</evidence>
<evidence type="ECO:0000256" key="2">
    <source>
        <dbReference type="SAM" id="MobiDB-lite"/>
    </source>
</evidence>
<dbReference type="EMBL" id="HBIU01012935">
    <property type="protein sequence ID" value="CAE0627202.1"/>
    <property type="molecule type" value="Transcribed_RNA"/>
</dbReference>
<feature type="region of interest" description="Disordered" evidence="2">
    <location>
        <begin position="873"/>
        <end position="1038"/>
    </location>
</feature>
<dbReference type="PANTHER" id="PTHR13902">
    <property type="entry name" value="SERINE/THREONINE-PROTEIN KINASE WNK WITH NO LYSINE -RELATED"/>
    <property type="match status" value="1"/>
</dbReference>
<feature type="compositionally biased region" description="Gly residues" evidence="2">
    <location>
        <begin position="829"/>
        <end position="840"/>
    </location>
</feature>
<feature type="compositionally biased region" description="Polar residues" evidence="2">
    <location>
        <begin position="873"/>
        <end position="889"/>
    </location>
</feature>